<organism evidence="1 2">
    <name type="scientific">Ricinus communis</name>
    <name type="common">Castor bean</name>
    <dbReference type="NCBI Taxonomy" id="3988"/>
    <lineage>
        <taxon>Eukaryota</taxon>
        <taxon>Viridiplantae</taxon>
        <taxon>Streptophyta</taxon>
        <taxon>Embryophyta</taxon>
        <taxon>Tracheophyta</taxon>
        <taxon>Spermatophyta</taxon>
        <taxon>Magnoliopsida</taxon>
        <taxon>eudicotyledons</taxon>
        <taxon>Gunneridae</taxon>
        <taxon>Pentapetalae</taxon>
        <taxon>rosids</taxon>
        <taxon>fabids</taxon>
        <taxon>Malpighiales</taxon>
        <taxon>Euphorbiaceae</taxon>
        <taxon>Acalyphoideae</taxon>
        <taxon>Acalypheae</taxon>
        <taxon>Ricinus</taxon>
    </lineage>
</organism>
<accession>B9T7T6</accession>
<dbReference type="InParanoid" id="B9T7T6"/>
<evidence type="ECO:0000313" key="1">
    <source>
        <dbReference type="EMBL" id="EEF28080.1"/>
    </source>
</evidence>
<keyword evidence="2" id="KW-1185">Reference proteome</keyword>
<evidence type="ECO:0000313" key="2">
    <source>
        <dbReference type="Proteomes" id="UP000008311"/>
    </source>
</evidence>
<dbReference type="OMA" id="VMAMSQP"/>
<dbReference type="KEGG" id="rcu:8261827"/>
<dbReference type="EMBL" id="EQ974828">
    <property type="protein sequence ID" value="EEF28080.1"/>
    <property type="molecule type" value="Genomic_DNA"/>
</dbReference>
<dbReference type="AlphaFoldDB" id="B9T7T6"/>
<sequence length="82" mass="8910">MAQFDRVRNGLIVVFLLIITMTNTSYARVLGGSFSSEIRSGGDLALPAHKVADEYRPLLLNLLPKGPLPPSGPSKRSNNFVN</sequence>
<protein>
    <submittedName>
        <fullName evidence="1">Uncharacterized protein</fullName>
    </submittedName>
</protein>
<reference evidence="2" key="1">
    <citation type="journal article" date="2010" name="Nat. Biotechnol.">
        <title>Draft genome sequence of the oilseed species Ricinus communis.</title>
        <authorList>
            <person name="Chan A.P."/>
            <person name="Crabtree J."/>
            <person name="Zhao Q."/>
            <person name="Lorenzi H."/>
            <person name="Orvis J."/>
            <person name="Puiu D."/>
            <person name="Melake-Berhan A."/>
            <person name="Jones K.M."/>
            <person name="Redman J."/>
            <person name="Chen G."/>
            <person name="Cahoon E.B."/>
            <person name="Gedil M."/>
            <person name="Stanke M."/>
            <person name="Haas B.J."/>
            <person name="Wortman J.R."/>
            <person name="Fraser-Liggett C.M."/>
            <person name="Ravel J."/>
            <person name="Rabinowicz P.D."/>
        </authorList>
    </citation>
    <scope>NUCLEOTIDE SEQUENCE [LARGE SCALE GENOMIC DNA]</scope>
    <source>
        <strain evidence="2">cv. Hale</strain>
    </source>
</reference>
<dbReference type="Proteomes" id="UP000008311">
    <property type="component" value="Unassembled WGS sequence"/>
</dbReference>
<name>B9T7T6_RICCO</name>
<gene>
    <name evidence="1" type="ORF">RCOM_0116350</name>
</gene>
<proteinExistence type="predicted"/>